<evidence type="ECO:0000313" key="1">
    <source>
        <dbReference type="EMBL" id="KAJ7744969.1"/>
    </source>
</evidence>
<dbReference type="EMBL" id="JARJLG010000105">
    <property type="protein sequence ID" value="KAJ7744969.1"/>
    <property type="molecule type" value="Genomic_DNA"/>
</dbReference>
<sequence length="336" mass="38235">MTPVANQKLLKSLDALTTKVKAFLSERTHPHRIRGAFLAKLDDLEQQRRPNTQDNARARAVEEWLAEILRDCQQLPLTLAEYIEYLQSESDGVRSSLEDAVLQEILPMSVANLQHKLDVRKMCETEHPDKILHLLVIHEALCAEAVAAPTQLLATRAAENVLTLHFAVIWEGAQEDDEDGSVHHSFYIQAFQSTRPGLFQGLTAAEKAKKMRSIQTEYEGWRRREEKTVTARSTLLRMYRFFGPALLMDPYWGIRSLSVRSKLLSCLLGKLLEDMPIDTNNKDGLPMASSWYSDSSYAFACAIEAADTKGAGWMREWRILNPDWVPDRADCLMDFE</sequence>
<name>A0AAD7N3M1_9AGAR</name>
<keyword evidence="2" id="KW-1185">Reference proteome</keyword>
<evidence type="ECO:0000313" key="2">
    <source>
        <dbReference type="Proteomes" id="UP001215280"/>
    </source>
</evidence>
<organism evidence="1 2">
    <name type="scientific">Mycena maculata</name>
    <dbReference type="NCBI Taxonomy" id="230809"/>
    <lineage>
        <taxon>Eukaryota</taxon>
        <taxon>Fungi</taxon>
        <taxon>Dikarya</taxon>
        <taxon>Basidiomycota</taxon>
        <taxon>Agaricomycotina</taxon>
        <taxon>Agaricomycetes</taxon>
        <taxon>Agaricomycetidae</taxon>
        <taxon>Agaricales</taxon>
        <taxon>Marasmiineae</taxon>
        <taxon>Mycenaceae</taxon>
        <taxon>Mycena</taxon>
    </lineage>
</organism>
<dbReference type="Proteomes" id="UP001215280">
    <property type="component" value="Unassembled WGS sequence"/>
</dbReference>
<proteinExistence type="predicted"/>
<comment type="caution">
    <text evidence="1">The sequence shown here is derived from an EMBL/GenBank/DDBJ whole genome shotgun (WGS) entry which is preliminary data.</text>
</comment>
<accession>A0AAD7N3M1</accession>
<gene>
    <name evidence="1" type="ORF">DFH07DRAFT_963506</name>
</gene>
<protein>
    <submittedName>
        <fullName evidence="1">Uncharacterized protein</fullName>
    </submittedName>
</protein>
<reference evidence="1" key="1">
    <citation type="submission" date="2023-03" db="EMBL/GenBank/DDBJ databases">
        <title>Massive genome expansion in bonnet fungi (Mycena s.s.) driven by repeated elements and novel gene families across ecological guilds.</title>
        <authorList>
            <consortium name="Lawrence Berkeley National Laboratory"/>
            <person name="Harder C.B."/>
            <person name="Miyauchi S."/>
            <person name="Viragh M."/>
            <person name="Kuo A."/>
            <person name="Thoen E."/>
            <person name="Andreopoulos B."/>
            <person name="Lu D."/>
            <person name="Skrede I."/>
            <person name="Drula E."/>
            <person name="Henrissat B."/>
            <person name="Morin E."/>
            <person name="Kohler A."/>
            <person name="Barry K."/>
            <person name="LaButti K."/>
            <person name="Morin E."/>
            <person name="Salamov A."/>
            <person name="Lipzen A."/>
            <person name="Mereny Z."/>
            <person name="Hegedus B."/>
            <person name="Baldrian P."/>
            <person name="Stursova M."/>
            <person name="Weitz H."/>
            <person name="Taylor A."/>
            <person name="Grigoriev I.V."/>
            <person name="Nagy L.G."/>
            <person name="Martin F."/>
            <person name="Kauserud H."/>
        </authorList>
    </citation>
    <scope>NUCLEOTIDE SEQUENCE</scope>
    <source>
        <strain evidence="1">CBHHK188m</strain>
    </source>
</reference>
<dbReference type="AlphaFoldDB" id="A0AAD7N3M1"/>